<dbReference type="SUPFAM" id="SSF56601">
    <property type="entry name" value="beta-lactamase/transpeptidase-like"/>
    <property type="match status" value="1"/>
</dbReference>
<dbReference type="PANTHER" id="PTHR43283">
    <property type="entry name" value="BETA-LACTAMASE-RELATED"/>
    <property type="match status" value="1"/>
</dbReference>
<dbReference type="EMBL" id="JBBIAA010000030">
    <property type="protein sequence ID" value="MEJ5946695.1"/>
    <property type="molecule type" value="Genomic_DNA"/>
</dbReference>
<dbReference type="RefSeq" id="WP_339576076.1">
    <property type="nucleotide sequence ID" value="NZ_JBBIAA010000030.1"/>
</dbReference>
<proteinExistence type="predicted"/>
<dbReference type="Proteomes" id="UP001387100">
    <property type="component" value="Unassembled WGS sequence"/>
</dbReference>
<dbReference type="Pfam" id="PF00144">
    <property type="entry name" value="Beta-lactamase"/>
    <property type="match status" value="1"/>
</dbReference>
<evidence type="ECO:0000313" key="6">
    <source>
        <dbReference type="Proteomes" id="UP001387100"/>
    </source>
</evidence>
<sequence>MRGPGPGRRGVGLLATVVAALLVGPLAGPASAAAPPDPPPPGRFDVPLTGFSPPTTLRAGSPQDVGLDPAPLDAALEEVAAHSADGPADERLYPGSVALVGHRGVVVAEEARGLAVQYAGAPGATEATELPADEQVPTTEGTVFDLASVSKLFTSTVVMQQVEAGRVDLDETAVTYLPELAVGGPGKSDITVRQLLTHTAGFPPFVPLWRDYPDPASRLRGALATPLQNPPGTAYVYSDLSMITLGALVERVTGEGLDDLVREGITEPLGMDETGYATPGSPVEGAAATELQVEPPRGVVRGEVHDENAWSLGGVAGHAGVFSTAGDMAVLAQTLLSGGVAGDGTRILTERSVRAMLADENAEFPGDDHGLGFELDQRWYMDGLSSLRTAGHTGYTGTSLVLDYPSGSFALLLTNRVHPSRDGGSPNPARRALARGLAQALRVPPRVGEDAWSTRPVDASTQVLQAAVDAPARGAELSFAALVDVESTDPLVVESSADGGTTWRPVPLRARTAPGQGVAGVVTSAPDGVLAAHGHRTWWDVTGRLPAGPADDRDGDLLVRWRYTTDSLYQGRGVVVDDVRVQARGEVLLDAEADPAALTADGWVRTG</sequence>
<evidence type="ECO:0000256" key="1">
    <source>
        <dbReference type="ARBA" id="ARBA00022801"/>
    </source>
</evidence>
<feature type="domain" description="Beta-lactamase-related" evidence="4">
    <location>
        <begin position="91"/>
        <end position="433"/>
    </location>
</feature>
<accession>A0ABU8RNP6</accession>
<evidence type="ECO:0000313" key="5">
    <source>
        <dbReference type="EMBL" id="MEJ5946695.1"/>
    </source>
</evidence>
<dbReference type="InterPro" id="IPR012338">
    <property type="entry name" value="Beta-lactam/transpept-like"/>
</dbReference>
<protein>
    <submittedName>
        <fullName evidence="5">Serine hydrolase domain-containing protein</fullName>
        <ecNumber evidence="5">3.1.1.103</ecNumber>
    </submittedName>
</protein>
<dbReference type="InterPro" id="IPR050789">
    <property type="entry name" value="Diverse_Enzym_Activities"/>
</dbReference>
<comment type="caution">
    <text evidence="5">The sequence shown here is derived from an EMBL/GenBank/DDBJ whole genome shotgun (WGS) entry which is preliminary data.</text>
</comment>
<feature type="signal peptide" evidence="3">
    <location>
        <begin position="1"/>
        <end position="32"/>
    </location>
</feature>
<reference evidence="5 6" key="1">
    <citation type="journal article" date="2017" name="Int. J. Syst. Evol. Microbiol.">
        <title>Pseudokineococcus basanitobsidens sp. nov., isolated from volcanic rock.</title>
        <authorList>
            <person name="Lee D.W."/>
            <person name="Park M.Y."/>
            <person name="Kim J.J."/>
            <person name="Kim B.S."/>
        </authorList>
    </citation>
    <scope>NUCLEOTIDE SEQUENCE [LARGE SCALE GENOMIC DNA]</scope>
    <source>
        <strain evidence="5 6">DSM 103726</strain>
    </source>
</reference>
<evidence type="ECO:0000256" key="3">
    <source>
        <dbReference type="SAM" id="SignalP"/>
    </source>
</evidence>
<keyword evidence="3" id="KW-0732">Signal</keyword>
<feature type="chain" id="PRO_5046395061" evidence="3">
    <location>
        <begin position="33"/>
        <end position="607"/>
    </location>
</feature>
<evidence type="ECO:0000259" key="4">
    <source>
        <dbReference type="Pfam" id="PF00144"/>
    </source>
</evidence>
<evidence type="ECO:0000256" key="2">
    <source>
        <dbReference type="SAM" id="MobiDB-lite"/>
    </source>
</evidence>
<gene>
    <name evidence="5" type="ORF">WDZ17_15455</name>
</gene>
<dbReference type="InterPro" id="IPR001466">
    <property type="entry name" value="Beta-lactam-related"/>
</dbReference>
<keyword evidence="1 5" id="KW-0378">Hydrolase</keyword>
<organism evidence="5 6">
    <name type="scientific">Pseudokineococcus basanitobsidens</name>
    <dbReference type="NCBI Taxonomy" id="1926649"/>
    <lineage>
        <taxon>Bacteria</taxon>
        <taxon>Bacillati</taxon>
        <taxon>Actinomycetota</taxon>
        <taxon>Actinomycetes</taxon>
        <taxon>Kineosporiales</taxon>
        <taxon>Kineosporiaceae</taxon>
        <taxon>Pseudokineococcus</taxon>
    </lineage>
</organism>
<dbReference type="EC" id="3.1.1.103" evidence="5"/>
<dbReference type="Gene3D" id="3.40.710.10">
    <property type="entry name" value="DD-peptidase/beta-lactamase superfamily"/>
    <property type="match status" value="1"/>
</dbReference>
<dbReference type="PANTHER" id="PTHR43283:SF11">
    <property type="entry name" value="BETA-LACTAMASE-RELATED DOMAIN-CONTAINING PROTEIN"/>
    <property type="match status" value="1"/>
</dbReference>
<name>A0ABU8RNP6_9ACTN</name>
<feature type="region of interest" description="Disordered" evidence="2">
    <location>
        <begin position="29"/>
        <end position="64"/>
    </location>
</feature>
<keyword evidence="6" id="KW-1185">Reference proteome</keyword>
<dbReference type="GO" id="GO:0016787">
    <property type="term" value="F:hydrolase activity"/>
    <property type="evidence" value="ECO:0007669"/>
    <property type="project" value="UniProtKB-KW"/>
</dbReference>